<dbReference type="SUPFAM" id="SSF55781">
    <property type="entry name" value="GAF domain-like"/>
    <property type="match status" value="2"/>
</dbReference>
<evidence type="ECO:0000313" key="3">
    <source>
        <dbReference type="Proteomes" id="UP000238083"/>
    </source>
</evidence>
<dbReference type="InterPro" id="IPR043128">
    <property type="entry name" value="Rev_trsase/Diguanyl_cyclase"/>
</dbReference>
<dbReference type="Gene3D" id="3.30.70.270">
    <property type="match status" value="1"/>
</dbReference>
<dbReference type="CDD" id="cd01949">
    <property type="entry name" value="GGDEF"/>
    <property type="match status" value="1"/>
</dbReference>
<feature type="domain" description="GGDEF" evidence="1">
    <location>
        <begin position="561"/>
        <end position="683"/>
    </location>
</feature>
<dbReference type="GO" id="GO:0043709">
    <property type="term" value="P:cell adhesion involved in single-species biofilm formation"/>
    <property type="evidence" value="ECO:0007669"/>
    <property type="project" value="TreeGrafter"/>
</dbReference>
<dbReference type="PANTHER" id="PTHR45138">
    <property type="entry name" value="REGULATORY COMPONENTS OF SENSORY TRANSDUCTION SYSTEM"/>
    <property type="match status" value="1"/>
</dbReference>
<dbReference type="Pfam" id="PF08448">
    <property type="entry name" value="PAS_4"/>
    <property type="match status" value="1"/>
</dbReference>
<sequence>MTEVNRDDWLALAQTELQDATTGAPTAVVAGPAPSAEGARLAALHEYGLLDTPADDELSAVVRAAAVVAGVPHATLNLIDEHRQCQLTTVGFEGADSARADSMCALHFEDGEVVHVTDASLDGRYARNPWVDGRLARVRFYASAPLVTPAGHALGSLCVFDTVPGSLSERRLDVLRDLAGVLVALFERRRQVRREAEQRRQAAEARELAVLAMAESEARWELSEVVAETVDTGLVTVDADGQVTSLNRAVRQWQGPSHLERPTYLAADGATALEAHELPWLRALREGAVQGAEVVLAAPGRAPRTLVCSGRAMSRADGTPLGAVVALNDVTRDRERERALAEAHAETERAHAAIAQAHAALEQHTRRVQALADASRALAAAQEPQEAVCTLLRELTGADAAYLLRPATVDGVDGLRAVALSNLHAGDVFYPATASSLAGTCFTSSAQVFVADVRTHPLASRRHVESSGVVSGLWQPVVLPGQRTVGVLGVFWRSPLAQLPEHDVLALQTLSGEVAHAVERADLLQRLERAAERDPLTGLANRRRWDEAITGEVARAARTGAPLSVALLDLDRFKAYNDTYGHLGGDVLLREFAAAAADCLREVDTLARWGGEEFVLALPGCTAEAAVAVADRIRAAVPRGQSCTVGIAQWQPGLGADDVIARADEALYRGKEGGRDATVVHGADDPVPVGPAA</sequence>
<dbReference type="PANTHER" id="PTHR45138:SF9">
    <property type="entry name" value="DIGUANYLATE CYCLASE DGCM-RELATED"/>
    <property type="match status" value="1"/>
</dbReference>
<dbReference type="AlphaFoldDB" id="A0A2T0R4B3"/>
<dbReference type="FunFam" id="3.30.70.270:FF:000001">
    <property type="entry name" value="Diguanylate cyclase domain protein"/>
    <property type="match status" value="1"/>
</dbReference>
<dbReference type="GO" id="GO:0052621">
    <property type="term" value="F:diguanylate cyclase activity"/>
    <property type="evidence" value="ECO:0007669"/>
    <property type="project" value="TreeGrafter"/>
</dbReference>
<name>A0A2T0R4B3_9ACTN</name>
<comment type="caution">
    <text evidence="2">The sequence shown here is derived from an EMBL/GenBank/DDBJ whole genome shotgun (WGS) entry which is preliminary data.</text>
</comment>
<dbReference type="InterPro" id="IPR000160">
    <property type="entry name" value="GGDEF_dom"/>
</dbReference>
<dbReference type="EMBL" id="PVZF01000005">
    <property type="protein sequence ID" value="PRY15184.1"/>
    <property type="molecule type" value="Genomic_DNA"/>
</dbReference>
<dbReference type="Pfam" id="PF00990">
    <property type="entry name" value="GGDEF"/>
    <property type="match status" value="1"/>
</dbReference>
<dbReference type="Gene3D" id="3.30.450.20">
    <property type="entry name" value="PAS domain"/>
    <property type="match status" value="1"/>
</dbReference>
<dbReference type="InterPro" id="IPR029787">
    <property type="entry name" value="Nucleotide_cyclase"/>
</dbReference>
<dbReference type="InterPro" id="IPR029016">
    <property type="entry name" value="GAF-like_dom_sf"/>
</dbReference>
<dbReference type="InterPro" id="IPR013656">
    <property type="entry name" value="PAS_4"/>
</dbReference>
<reference evidence="2 3" key="1">
    <citation type="submission" date="2018-03" db="EMBL/GenBank/DDBJ databases">
        <title>Genomic Encyclopedia of Archaeal and Bacterial Type Strains, Phase II (KMG-II): from individual species to whole genera.</title>
        <authorList>
            <person name="Goeker M."/>
        </authorList>
    </citation>
    <scope>NUCLEOTIDE SEQUENCE [LARGE SCALE GENOMIC DNA]</scope>
    <source>
        <strain evidence="2 3">DSM 19711</strain>
    </source>
</reference>
<dbReference type="PROSITE" id="PS50887">
    <property type="entry name" value="GGDEF"/>
    <property type="match status" value="1"/>
</dbReference>
<dbReference type="SMART" id="SM00267">
    <property type="entry name" value="GGDEF"/>
    <property type="match status" value="1"/>
</dbReference>
<accession>A0A2T0R4B3</accession>
<dbReference type="InterPro" id="IPR003018">
    <property type="entry name" value="GAF"/>
</dbReference>
<protein>
    <submittedName>
        <fullName evidence="2">Diguanylate cyclase (GGDEF)-like protein</fullName>
    </submittedName>
</protein>
<dbReference type="SUPFAM" id="SSF55785">
    <property type="entry name" value="PYP-like sensor domain (PAS domain)"/>
    <property type="match status" value="1"/>
</dbReference>
<dbReference type="SUPFAM" id="SSF55073">
    <property type="entry name" value="Nucleotide cyclase"/>
    <property type="match status" value="1"/>
</dbReference>
<dbReference type="Pfam" id="PF13185">
    <property type="entry name" value="GAF_2"/>
    <property type="match status" value="1"/>
</dbReference>
<evidence type="ECO:0000259" key="1">
    <source>
        <dbReference type="PROSITE" id="PS50887"/>
    </source>
</evidence>
<dbReference type="GO" id="GO:0005886">
    <property type="term" value="C:plasma membrane"/>
    <property type="evidence" value="ECO:0007669"/>
    <property type="project" value="TreeGrafter"/>
</dbReference>
<gene>
    <name evidence="2" type="ORF">CLV37_105110</name>
</gene>
<dbReference type="InterPro" id="IPR050469">
    <property type="entry name" value="Diguanylate_Cyclase"/>
</dbReference>
<dbReference type="SMART" id="SM00065">
    <property type="entry name" value="GAF"/>
    <property type="match status" value="2"/>
</dbReference>
<dbReference type="Proteomes" id="UP000238083">
    <property type="component" value="Unassembled WGS sequence"/>
</dbReference>
<organism evidence="2 3">
    <name type="scientific">Kineococcus rhizosphaerae</name>
    <dbReference type="NCBI Taxonomy" id="559628"/>
    <lineage>
        <taxon>Bacteria</taxon>
        <taxon>Bacillati</taxon>
        <taxon>Actinomycetota</taxon>
        <taxon>Actinomycetes</taxon>
        <taxon>Kineosporiales</taxon>
        <taxon>Kineosporiaceae</taxon>
        <taxon>Kineococcus</taxon>
    </lineage>
</organism>
<dbReference type="InterPro" id="IPR035965">
    <property type="entry name" value="PAS-like_dom_sf"/>
</dbReference>
<proteinExistence type="predicted"/>
<dbReference type="GO" id="GO:1902201">
    <property type="term" value="P:negative regulation of bacterial-type flagellum-dependent cell motility"/>
    <property type="evidence" value="ECO:0007669"/>
    <property type="project" value="TreeGrafter"/>
</dbReference>
<evidence type="ECO:0000313" key="2">
    <source>
        <dbReference type="EMBL" id="PRY15184.1"/>
    </source>
</evidence>
<dbReference type="NCBIfam" id="TIGR00254">
    <property type="entry name" value="GGDEF"/>
    <property type="match status" value="1"/>
</dbReference>
<keyword evidence="3" id="KW-1185">Reference proteome</keyword>
<dbReference type="Gene3D" id="3.30.450.40">
    <property type="match status" value="2"/>
</dbReference>